<keyword evidence="1 4" id="KW-0808">Transferase</keyword>
<dbReference type="SUPFAM" id="SSF55729">
    <property type="entry name" value="Acyl-CoA N-acyltransferases (Nat)"/>
    <property type="match status" value="1"/>
</dbReference>
<proteinExistence type="predicted"/>
<dbReference type="Pfam" id="PF00583">
    <property type="entry name" value="Acetyltransf_1"/>
    <property type="match status" value="1"/>
</dbReference>
<evidence type="ECO:0000256" key="1">
    <source>
        <dbReference type="ARBA" id="ARBA00022679"/>
    </source>
</evidence>
<organism evidence="4 5">
    <name type="scientific">Bombilactobacillus mellis</name>
    <dbReference type="NCBI Taxonomy" id="1218508"/>
    <lineage>
        <taxon>Bacteria</taxon>
        <taxon>Bacillati</taxon>
        <taxon>Bacillota</taxon>
        <taxon>Bacilli</taxon>
        <taxon>Lactobacillales</taxon>
        <taxon>Lactobacillaceae</taxon>
        <taxon>Bombilactobacillus</taxon>
    </lineage>
</organism>
<comment type="caution">
    <text evidence="4">The sequence shown here is derived from an EMBL/GenBank/DDBJ whole genome shotgun (WGS) entry which is preliminary data.</text>
</comment>
<dbReference type="GO" id="GO:0016747">
    <property type="term" value="F:acyltransferase activity, transferring groups other than amino-acyl groups"/>
    <property type="evidence" value="ECO:0007669"/>
    <property type="project" value="InterPro"/>
</dbReference>
<gene>
    <name evidence="4" type="ORF">JG29_10870</name>
</gene>
<dbReference type="HOGENOM" id="CLU_013985_4_3_9"/>
<dbReference type="PROSITE" id="PS51186">
    <property type="entry name" value="GNAT"/>
    <property type="match status" value="1"/>
</dbReference>
<dbReference type="InterPro" id="IPR016181">
    <property type="entry name" value="Acyl_CoA_acyltransferase"/>
</dbReference>
<evidence type="ECO:0000259" key="3">
    <source>
        <dbReference type="PROSITE" id="PS51186"/>
    </source>
</evidence>
<dbReference type="Gene3D" id="3.40.630.30">
    <property type="match status" value="1"/>
</dbReference>
<dbReference type="PATRIC" id="fig|1218508.4.peg.1072"/>
<dbReference type="STRING" id="1218508.JG29_10870"/>
<sequence>MQFMIANKTDLAQIVNIYNQSIPTRLATADLKPVTVAERQEWFEGFNERYSIWKIMDEQKMWGWVSLRPFYGRDAYAPTAEISIYVDQSVQHQGVGQQALQFLETQLPQRAIKNVVALIFSHNLASINLFKRNKFEQWGHLPNIAILDGVQRSLDIWGRNY</sequence>
<keyword evidence="2" id="KW-0012">Acyltransferase</keyword>
<dbReference type="PANTHER" id="PTHR43072:SF23">
    <property type="entry name" value="UPF0039 PROTEIN C11D3.02C"/>
    <property type="match status" value="1"/>
</dbReference>
<reference evidence="4 5" key="1">
    <citation type="submission" date="2014-12" db="EMBL/GenBank/DDBJ databases">
        <title>Comparative genomics of the lactic acid bacteria isolated from the honey bee gut.</title>
        <authorList>
            <person name="Ellegaard K.M."/>
            <person name="Tamarit D."/>
            <person name="Javelind E."/>
            <person name="Olofsson T."/>
            <person name="Andersson S.G."/>
            <person name="Vasquez A."/>
        </authorList>
    </citation>
    <scope>NUCLEOTIDE SEQUENCE [LARGE SCALE GENOMIC DNA]</scope>
    <source>
        <strain evidence="4 5">Hon2</strain>
    </source>
</reference>
<dbReference type="EMBL" id="JXBZ01000008">
    <property type="protein sequence ID" value="KJY48680.1"/>
    <property type="molecule type" value="Genomic_DNA"/>
</dbReference>
<dbReference type="Proteomes" id="UP000033695">
    <property type="component" value="Unassembled WGS sequence"/>
</dbReference>
<evidence type="ECO:0000256" key="2">
    <source>
        <dbReference type="ARBA" id="ARBA00023315"/>
    </source>
</evidence>
<evidence type="ECO:0000313" key="4">
    <source>
        <dbReference type="EMBL" id="KJY48680.1"/>
    </source>
</evidence>
<dbReference type="AlphaFoldDB" id="A0A0F4KQJ9"/>
<keyword evidence="5" id="KW-1185">Reference proteome</keyword>
<dbReference type="RefSeq" id="WP_045922944.1">
    <property type="nucleotide sequence ID" value="NZ_JBHTHW010000008.1"/>
</dbReference>
<evidence type="ECO:0000313" key="5">
    <source>
        <dbReference type="Proteomes" id="UP000033695"/>
    </source>
</evidence>
<dbReference type="PANTHER" id="PTHR43072">
    <property type="entry name" value="N-ACETYLTRANSFERASE"/>
    <property type="match status" value="1"/>
</dbReference>
<dbReference type="OrthoDB" id="9798006at2"/>
<protein>
    <submittedName>
        <fullName evidence="4">GCN5-related N-acetyltransferase</fullName>
    </submittedName>
</protein>
<dbReference type="CDD" id="cd04301">
    <property type="entry name" value="NAT_SF"/>
    <property type="match status" value="1"/>
</dbReference>
<dbReference type="InterPro" id="IPR000182">
    <property type="entry name" value="GNAT_dom"/>
</dbReference>
<accession>A0A0F4KQJ9</accession>
<feature type="domain" description="N-acetyltransferase" evidence="3">
    <location>
        <begin position="1"/>
        <end position="157"/>
    </location>
</feature>
<name>A0A0F4KQJ9_9LACO</name>